<dbReference type="GO" id="GO:0006313">
    <property type="term" value="P:DNA transposition"/>
    <property type="evidence" value="ECO:0007669"/>
    <property type="project" value="InterPro"/>
</dbReference>
<feature type="compositionally biased region" description="Basic residues" evidence="8">
    <location>
        <begin position="585"/>
        <end position="594"/>
    </location>
</feature>
<evidence type="ECO:0000256" key="3">
    <source>
        <dbReference type="ARBA" id="ARBA00022771"/>
    </source>
</evidence>
<gene>
    <name evidence="10" type="ORF">KFK09_024217</name>
</gene>
<dbReference type="InterPro" id="IPR019557">
    <property type="entry name" value="AminoTfrase-like_pln_mobile"/>
</dbReference>
<evidence type="ECO:0000259" key="9">
    <source>
        <dbReference type="PROSITE" id="PS50966"/>
    </source>
</evidence>
<sequence>MNINNDFVETVRTTQQWDDDENFDAPCANIVGSIEATTPLELYEGQIYHTKVDLQVAVNGWSILRNVQFINSTSNKSRLSVICAYHQTPDRPCLWRLHAARSKRQIIPIIRQQLDMKPKEIIARMESKYDIKISYMKAWDARRKAIEATFGSYEQSYYSLFYFMEALRLSQPGTVYNIQVVPPARFKSLFWAFGPSIYGWQHCRPVLSMDGTFLLGKYRGTLLAAVGIDGNGGLFPLAFAVVESESNESWIWFLQKLQQLLPVVANRQKLCIVSDKHPGLVCGCREVFPNAVHRHCLRHLRENFKKMVRRLGTPDSEGMSNKMYFAGNTDDYAYFNRMMDEIKMTKQEAFDWLVQRDVAKWTLLFDDGCRYGIMTTNASECFNGVLKRARGLPIQGLVMAIYYNLVALFLRRTAESGKWVEESQSKFVPHTMLVLQRAERDARRCPEPVMINRNEFEVIDTSSKANKVEIINTTTCTCTCLKPQIFHVPCVHVVVVAGHRRWDHNAFVSQIFKVEEYIATYSKVFHVFPPKDIWPIFTEEQGIIPLMAPSFRHRAGRPRMNRFRNTMDEPQSRSNKACGMADRSRRARSGRRTSQRTTAETAPVQLSITSLGDSHRAHDSEHASPLVASSHLRMAREWPIQCPQMIYMTITLQDVQILLGLKIDGPAVVGPNVVGLGHTSRSHVSLQWLPLLADVDSFSRMSIGGAVLAHLYRELCYATRPTRTYIAGCVTLLQVWSWERLYIGRPTLRVPQIIDLAGYPLGCRWAEDRIRELPAGNTMTYRDEFDGLRMSQVIMTPYNHTVLAALPLQYHDGEEIWRARVPLISWKRAEWHLPDRVVRQFSGLPTIEIEPMDQSFRRIDGRGRADQDWTVQYRDYLQIWEERRAYVVPITPVIGTGNQEVGAYLRWYRSWASIYLLKPQIEPSETFFPRSPGERLVVRIELLRIINVVQNL</sequence>
<dbReference type="InterPro" id="IPR001207">
    <property type="entry name" value="Transposase_mutator"/>
</dbReference>
<accession>A0A8T3AC21</accession>
<name>A0A8T3AC21_DENNO</name>
<dbReference type="Proteomes" id="UP000829196">
    <property type="component" value="Unassembled WGS sequence"/>
</dbReference>
<dbReference type="PROSITE" id="PS50966">
    <property type="entry name" value="ZF_SWIM"/>
    <property type="match status" value="1"/>
</dbReference>
<dbReference type="PANTHER" id="PTHR31973">
    <property type="entry name" value="POLYPROTEIN, PUTATIVE-RELATED"/>
    <property type="match status" value="1"/>
</dbReference>
<dbReference type="InterPro" id="IPR007527">
    <property type="entry name" value="Znf_SWIM"/>
</dbReference>
<dbReference type="Pfam" id="PF04434">
    <property type="entry name" value="SWIM"/>
    <property type="match status" value="1"/>
</dbReference>
<evidence type="ECO:0000256" key="7">
    <source>
        <dbReference type="PROSITE-ProRule" id="PRU00325"/>
    </source>
</evidence>
<evidence type="ECO:0000256" key="4">
    <source>
        <dbReference type="ARBA" id="ARBA00022833"/>
    </source>
</evidence>
<dbReference type="SMART" id="SM00575">
    <property type="entry name" value="ZnF_PMZ"/>
    <property type="match status" value="1"/>
</dbReference>
<keyword evidence="11" id="KW-1185">Reference proteome</keyword>
<keyword evidence="2" id="KW-0479">Metal-binding</keyword>
<keyword evidence="1" id="KW-0815">Transposition</keyword>
<dbReference type="InterPro" id="IPR006564">
    <property type="entry name" value="Znf_PMZ"/>
</dbReference>
<keyword evidence="4" id="KW-0862">Zinc</keyword>
<evidence type="ECO:0000256" key="6">
    <source>
        <dbReference type="ARBA" id="ARBA00023172"/>
    </source>
</evidence>
<reference evidence="10" key="1">
    <citation type="journal article" date="2022" name="Front. Genet.">
        <title>Chromosome-Scale Assembly of the Dendrobium nobile Genome Provides Insights Into the Molecular Mechanism of the Biosynthesis of the Medicinal Active Ingredient of Dendrobium.</title>
        <authorList>
            <person name="Xu Q."/>
            <person name="Niu S.-C."/>
            <person name="Li K.-L."/>
            <person name="Zheng P.-J."/>
            <person name="Zhang X.-J."/>
            <person name="Jia Y."/>
            <person name="Liu Y."/>
            <person name="Niu Y.-X."/>
            <person name="Yu L.-H."/>
            <person name="Chen D.-F."/>
            <person name="Zhang G.-Q."/>
        </authorList>
    </citation>
    <scope>NUCLEOTIDE SEQUENCE</scope>
    <source>
        <tissue evidence="10">Leaf</tissue>
    </source>
</reference>
<dbReference type="PANTHER" id="PTHR31973:SF195">
    <property type="entry name" value="MUDR FAMILY TRANSPOSASE"/>
    <property type="match status" value="1"/>
</dbReference>
<dbReference type="InterPro" id="IPR018289">
    <property type="entry name" value="MULE_transposase_dom"/>
</dbReference>
<proteinExistence type="predicted"/>
<organism evidence="10 11">
    <name type="scientific">Dendrobium nobile</name>
    <name type="common">Orchid</name>
    <dbReference type="NCBI Taxonomy" id="94219"/>
    <lineage>
        <taxon>Eukaryota</taxon>
        <taxon>Viridiplantae</taxon>
        <taxon>Streptophyta</taxon>
        <taxon>Embryophyta</taxon>
        <taxon>Tracheophyta</taxon>
        <taxon>Spermatophyta</taxon>
        <taxon>Magnoliopsida</taxon>
        <taxon>Liliopsida</taxon>
        <taxon>Asparagales</taxon>
        <taxon>Orchidaceae</taxon>
        <taxon>Epidendroideae</taxon>
        <taxon>Malaxideae</taxon>
        <taxon>Dendrobiinae</taxon>
        <taxon>Dendrobium</taxon>
    </lineage>
</organism>
<keyword evidence="6" id="KW-0233">DNA recombination</keyword>
<protein>
    <recommendedName>
        <fullName evidence="9">SWIM-type domain-containing protein</fullName>
    </recommendedName>
</protein>
<evidence type="ECO:0000256" key="2">
    <source>
        <dbReference type="ARBA" id="ARBA00022723"/>
    </source>
</evidence>
<dbReference type="Pfam" id="PF10551">
    <property type="entry name" value="MULE"/>
    <property type="match status" value="1"/>
</dbReference>
<dbReference type="GO" id="GO:0008270">
    <property type="term" value="F:zinc ion binding"/>
    <property type="evidence" value="ECO:0007669"/>
    <property type="project" value="UniProtKB-KW"/>
</dbReference>
<comment type="caution">
    <text evidence="10">The sequence shown here is derived from an EMBL/GenBank/DDBJ whole genome shotgun (WGS) entry which is preliminary data.</text>
</comment>
<dbReference type="EMBL" id="JAGYWB010000017">
    <property type="protein sequence ID" value="KAI0494086.1"/>
    <property type="molecule type" value="Genomic_DNA"/>
</dbReference>
<evidence type="ECO:0000313" key="11">
    <source>
        <dbReference type="Proteomes" id="UP000829196"/>
    </source>
</evidence>
<evidence type="ECO:0000313" key="10">
    <source>
        <dbReference type="EMBL" id="KAI0494086.1"/>
    </source>
</evidence>
<evidence type="ECO:0000256" key="1">
    <source>
        <dbReference type="ARBA" id="ARBA00022578"/>
    </source>
</evidence>
<dbReference type="PROSITE" id="PS01007">
    <property type="entry name" value="TRANSPOSASE_MUTATOR"/>
    <property type="match status" value="1"/>
</dbReference>
<evidence type="ECO:0000256" key="5">
    <source>
        <dbReference type="ARBA" id="ARBA00023125"/>
    </source>
</evidence>
<dbReference type="Pfam" id="PF10536">
    <property type="entry name" value="PMD"/>
    <property type="match status" value="1"/>
</dbReference>
<dbReference type="AlphaFoldDB" id="A0A8T3AC21"/>
<dbReference type="GO" id="GO:0004803">
    <property type="term" value="F:transposase activity"/>
    <property type="evidence" value="ECO:0007669"/>
    <property type="project" value="InterPro"/>
</dbReference>
<keyword evidence="5" id="KW-0238">DNA-binding</keyword>
<feature type="domain" description="SWIM-type" evidence="9">
    <location>
        <begin position="466"/>
        <end position="501"/>
    </location>
</feature>
<feature type="region of interest" description="Disordered" evidence="8">
    <location>
        <begin position="563"/>
        <end position="603"/>
    </location>
</feature>
<dbReference type="GO" id="GO:0003677">
    <property type="term" value="F:DNA binding"/>
    <property type="evidence" value="ECO:0007669"/>
    <property type="project" value="UniProtKB-KW"/>
</dbReference>
<evidence type="ECO:0000256" key="8">
    <source>
        <dbReference type="SAM" id="MobiDB-lite"/>
    </source>
</evidence>
<keyword evidence="3 7" id="KW-0863">Zinc-finger</keyword>